<dbReference type="InterPro" id="IPR005120">
    <property type="entry name" value="UPF3_dom"/>
</dbReference>
<reference evidence="7 8" key="1">
    <citation type="journal article" date="2019" name="Plant Biotechnol. J.">
        <title>The red bayberry genome and genetic basis of sex determination.</title>
        <authorList>
            <person name="Jia H.M."/>
            <person name="Jia H.J."/>
            <person name="Cai Q.L."/>
            <person name="Wang Y."/>
            <person name="Zhao H.B."/>
            <person name="Yang W.F."/>
            <person name="Wang G.Y."/>
            <person name="Li Y.H."/>
            <person name="Zhan D.L."/>
            <person name="Shen Y.T."/>
            <person name="Niu Q.F."/>
            <person name="Chang L."/>
            <person name="Qiu J."/>
            <person name="Zhao L."/>
            <person name="Xie H.B."/>
            <person name="Fu W.Y."/>
            <person name="Jin J."/>
            <person name="Li X.W."/>
            <person name="Jiao Y."/>
            <person name="Zhou C.C."/>
            <person name="Tu T."/>
            <person name="Chai C.Y."/>
            <person name="Gao J.L."/>
            <person name="Fan L.J."/>
            <person name="van de Weg E."/>
            <person name="Wang J.Y."/>
            <person name="Gao Z.S."/>
        </authorList>
    </citation>
    <scope>NUCLEOTIDE SEQUENCE [LARGE SCALE GENOMIC DNA]</scope>
    <source>
        <tissue evidence="7">Leaves</tissue>
    </source>
</reference>
<evidence type="ECO:0000256" key="5">
    <source>
        <dbReference type="SAM" id="MobiDB-lite"/>
    </source>
</evidence>
<name>A0A6A1VDG0_9ROSI</name>
<feature type="compositionally biased region" description="Polar residues" evidence="5">
    <location>
        <begin position="374"/>
        <end position="385"/>
    </location>
</feature>
<evidence type="ECO:0000256" key="4">
    <source>
        <dbReference type="ARBA" id="ARBA00023242"/>
    </source>
</evidence>
<dbReference type="GO" id="GO:0005730">
    <property type="term" value="C:nucleolus"/>
    <property type="evidence" value="ECO:0007669"/>
    <property type="project" value="TreeGrafter"/>
</dbReference>
<evidence type="ECO:0000313" key="7">
    <source>
        <dbReference type="EMBL" id="KAB1210892.1"/>
    </source>
</evidence>
<evidence type="ECO:0000256" key="1">
    <source>
        <dbReference type="ARBA" id="ARBA00004123"/>
    </source>
</evidence>
<dbReference type="OrthoDB" id="18087at2759"/>
<dbReference type="GO" id="GO:0003729">
    <property type="term" value="F:mRNA binding"/>
    <property type="evidence" value="ECO:0007669"/>
    <property type="project" value="TreeGrafter"/>
</dbReference>
<dbReference type="AlphaFoldDB" id="A0A6A1VDG0"/>
<dbReference type="CDD" id="cd12455">
    <property type="entry name" value="RRM_like_Smg4_UPF3"/>
    <property type="match status" value="1"/>
</dbReference>
<dbReference type="InterPro" id="IPR035979">
    <property type="entry name" value="RBD_domain_sf"/>
</dbReference>
<protein>
    <submittedName>
        <fullName evidence="7">Regulator of nonsense transcripts UPF3</fullName>
    </submittedName>
</protein>
<feature type="compositionally biased region" description="Polar residues" evidence="5">
    <location>
        <begin position="338"/>
        <end position="357"/>
    </location>
</feature>
<feature type="region of interest" description="Disordered" evidence="5">
    <location>
        <begin position="540"/>
        <end position="581"/>
    </location>
</feature>
<evidence type="ECO:0000256" key="2">
    <source>
        <dbReference type="ARBA" id="ARBA00005991"/>
    </source>
</evidence>
<keyword evidence="8" id="KW-1185">Reference proteome</keyword>
<feature type="region of interest" description="Disordered" evidence="5">
    <location>
        <begin position="338"/>
        <end position="449"/>
    </location>
</feature>
<dbReference type="PANTHER" id="PTHR13112">
    <property type="entry name" value="UPF3 REGULATOR OF NONSENSE TRANSCRIPTS-LIKE PROTEIN"/>
    <property type="match status" value="1"/>
</dbReference>
<feature type="compositionally biased region" description="Basic and acidic residues" evidence="5">
    <location>
        <begin position="429"/>
        <end position="441"/>
    </location>
</feature>
<dbReference type="GO" id="GO:0005737">
    <property type="term" value="C:cytoplasm"/>
    <property type="evidence" value="ECO:0007669"/>
    <property type="project" value="TreeGrafter"/>
</dbReference>
<keyword evidence="4" id="KW-0539">Nucleus</keyword>
<organism evidence="7 8">
    <name type="scientific">Morella rubra</name>
    <name type="common">Chinese bayberry</name>
    <dbReference type="NCBI Taxonomy" id="262757"/>
    <lineage>
        <taxon>Eukaryota</taxon>
        <taxon>Viridiplantae</taxon>
        <taxon>Streptophyta</taxon>
        <taxon>Embryophyta</taxon>
        <taxon>Tracheophyta</taxon>
        <taxon>Spermatophyta</taxon>
        <taxon>Magnoliopsida</taxon>
        <taxon>eudicotyledons</taxon>
        <taxon>Gunneridae</taxon>
        <taxon>Pentapetalae</taxon>
        <taxon>rosids</taxon>
        <taxon>fabids</taxon>
        <taxon>Fagales</taxon>
        <taxon>Myricaceae</taxon>
        <taxon>Morella</taxon>
    </lineage>
</organism>
<dbReference type="Pfam" id="PF03467">
    <property type="entry name" value="Smg4_UPF3"/>
    <property type="match status" value="1"/>
</dbReference>
<dbReference type="InterPro" id="IPR012677">
    <property type="entry name" value="Nucleotide-bd_a/b_plait_sf"/>
</dbReference>
<comment type="caution">
    <text evidence="7">The sequence shown here is derived from an EMBL/GenBank/DDBJ whole genome shotgun (WGS) entry which is preliminary data.</text>
</comment>
<feature type="non-terminal residue" evidence="7">
    <location>
        <position position="659"/>
    </location>
</feature>
<proteinExistence type="inferred from homology"/>
<accession>A0A6A1VDG0</accession>
<comment type="subcellular location">
    <subcellularLocation>
        <location evidence="1">Nucleus</location>
    </subcellularLocation>
</comment>
<feature type="region of interest" description="Disordered" evidence="5">
    <location>
        <begin position="293"/>
        <end position="322"/>
    </location>
</feature>
<feature type="compositionally biased region" description="Basic and acidic residues" evidence="5">
    <location>
        <begin position="388"/>
        <end position="400"/>
    </location>
</feature>
<dbReference type="GO" id="GO:0045727">
    <property type="term" value="P:positive regulation of translation"/>
    <property type="evidence" value="ECO:0007669"/>
    <property type="project" value="TreeGrafter"/>
</dbReference>
<evidence type="ECO:0000256" key="3">
    <source>
        <dbReference type="ARBA" id="ARBA00023161"/>
    </source>
</evidence>
<dbReference type="InterPro" id="IPR039722">
    <property type="entry name" value="Upf3"/>
</dbReference>
<comment type="similarity">
    <text evidence="2">Belongs to the RENT3 family.</text>
</comment>
<feature type="domain" description="UPF3" evidence="6">
    <location>
        <begin position="14"/>
        <end position="176"/>
    </location>
</feature>
<dbReference type="SUPFAM" id="SSF54928">
    <property type="entry name" value="RNA-binding domain, RBD"/>
    <property type="match status" value="1"/>
</dbReference>
<feature type="compositionally biased region" description="Basic and acidic residues" evidence="5">
    <location>
        <begin position="408"/>
        <end position="422"/>
    </location>
</feature>
<sequence>RDFASKSMKDSSGKTKVVIRRLPPSLTKSDLFLQIEEKFAGRYNWFSFRPGKISQKHQRNSRAYIDFKRPEDVFEFAEFFDGHVFVNEKGAQYKIAVEYAPSPRVPKLSTKKDVREGTIYKEDPDYMEFLKIIAKPAEHLPSAEIQLERREAEQAGSPKETLIVTPLMEYVRQKRAVESGTQGSSVVGKIRRRARAASSGKPGSSNTKRGSEKKKYILKESAKVATQKDKSNFIVVARREDQQATSSRKEISENEAVCGIDESVSGIPVTAGSGKKKFLLLKGKERGVSHVPEGLLQQQGVTPVAGNSPASTVSKENQRNEAGGRLIRSLLLNKEARQGQSSTVVQPQQKIQILSSESGKRPPRPINARLGSNGLASKSEPNSFGSEGEPKEDKFYKKDLQGLVNVSEKQEKRTRNRDRPDRGVWTPLRRSEVSRASDDRLSSSSLSHPIQAVSDSIEGTTIIVHDLSVPLMSQFDIWNHGSKQISNLRGMMVHESAFRIRSYREYQTDFLPLGFPASNEEMKDARRGSRNAEVTAPAIGRNSSAENGSHRPVGRRGAVPIMKDDGSLNMNEGKSSRRGGVSGHGAHEFSFSLVFTEASVGPETIFRFLEYLNLCMAFRKNNTWSLSKDRTDYCRLRSLLKTSYRQIKPRRMVLRSCQL</sequence>
<gene>
    <name evidence="7" type="ORF">CJ030_MR6G019717</name>
</gene>
<feature type="region of interest" description="Disordered" evidence="5">
    <location>
        <begin position="181"/>
        <end position="215"/>
    </location>
</feature>
<dbReference type="Gene3D" id="3.30.70.330">
    <property type="match status" value="1"/>
</dbReference>
<evidence type="ECO:0000313" key="8">
    <source>
        <dbReference type="Proteomes" id="UP000516437"/>
    </source>
</evidence>
<dbReference type="Proteomes" id="UP000516437">
    <property type="component" value="Chromosome 6"/>
</dbReference>
<evidence type="ECO:0000259" key="6">
    <source>
        <dbReference type="Pfam" id="PF03467"/>
    </source>
</evidence>
<dbReference type="PANTHER" id="PTHR13112:SF5">
    <property type="entry name" value="REGULATOR OF NONSENSE TRANSCRIPTS UPF3"/>
    <property type="match status" value="1"/>
</dbReference>
<dbReference type="EMBL" id="RXIC02000024">
    <property type="protein sequence ID" value="KAB1210892.1"/>
    <property type="molecule type" value="Genomic_DNA"/>
</dbReference>
<keyword evidence="3" id="KW-0866">Nonsense-mediated mRNA decay</keyword>
<dbReference type="GO" id="GO:0000184">
    <property type="term" value="P:nuclear-transcribed mRNA catabolic process, nonsense-mediated decay"/>
    <property type="evidence" value="ECO:0007669"/>
    <property type="project" value="UniProtKB-KW"/>
</dbReference>